<feature type="compositionally biased region" description="Basic residues" evidence="1">
    <location>
        <begin position="256"/>
        <end position="265"/>
    </location>
</feature>
<organism evidence="2 3">
    <name type="scientific">Lithohypha guttulata</name>
    <dbReference type="NCBI Taxonomy" id="1690604"/>
    <lineage>
        <taxon>Eukaryota</taxon>
        <taxon>Fungi</taxon>
        <taxon>Dikarya</taxon>
        <taxon>Ascomycota</taxon>
        <taxon>Pezizomycotina</taxon>
        <taxon>Eurotiomycetes</taxon>
        <taxon>Chaetothyriomycetidae</taxon>
        <taxon>Chaetothyriales</taxon>
        <taxon>Trichomeriaceae</taxon>
        <taxon>Lithohypha</taxon>
    </lineage>
</organism>
<evidence type="ECO:0000256" key="1">
    <source>
        <dbReference type="SAM" id="MobiDB-lite"/>
    </source>
</evidence>
<reference evidence="2 3" key="1">
    <citation type="submission" date="2023-08" db="EMBL/GenBank/DDBJ databases">
        <title>Black Yeasts Isolated from many extreme environments.</title>
        <authorList>
            <person name="Coleine C."/>
            <person name="Stajich J.E."/>
            <person name="Selbmann L."/>
        </authorList>
    </citation>
    <scope>NUCLEOTIDE SEQUENCE [LARGE SCALE GENOMIC DNA]</scope>
    <source>
        <strain evidence="2 3">CCFEE 5910</strain>
    </source>
</reference>
<gene>
    <name evidence="2" type="ORF">LTR05_004630</name>
</gene>
<dbReference type="AlphaFoldDB" id="A0AAN7Y6I6"/>
<feature type="region of interest" description="Disordered" evidence="1">
    <location>
        <begin position="398"/>
        <end position="461"/>
    </location>
</feature>
<feature type="compositionally biased region" description="Low complexity" evidence="1">
    <location>
        <begin position="796"/>
        <end position="808"/>
    </location>
</feature>
<accession>A0AAN7Y6I6</accession>
<dbReference type="Proteomes" id="UP001309876">
    <property type="component" value="Unassembled WGS sequence"/>
</dbReference>
<feature type="compositionally biased region" description="Polar residues" evidence="1">
    <location>
        <begin position="631"/>
        <end position="646"/>
    </location>
</feature>
<feature type="compositionally biased region" description="Basic and acidic residues" evidence="1">
    <location>
        <begin position="246"/>
        <end position="255"/>
    </location>
</feature>
<feature type="compositionally biased region" description="Polar residues" evidence="1">
    <location>
        <begin position="29"/>
        <end position="51"/>
    </location>
</feature>
<feature type="compositionally biased region" description="Polar residues" evidence="1">
    <location>
        <begin position="311"/>
        <end position="324"/>
    </location>
</feature>
<feature type="compositionally biased region" description="Polar residues" evidence="1">
    <location>
        <begin position="422"/>
        <end position="431"/>
    </location>
</feature>
<evidence type="ECO:0000313" key="2">
    <source>
        <dbReference type="EMBL" id="KAK5085346.1"/>
    </source>
</evidence>
<feature type="region of interest" description="Disordered" evidence="1">
    <location>
        <begin position="848"/>
        <end position="872"/>
    </location>
</feature>
<dbReference type="EMBL" id="JAVRRJ010000004">
    <property type="protein sequence ID" value="KAK5085346.1"/>
    <property type="molecule type" value="Genomic_DNA"/>
</dbReference>
<feature type="region of interest" description="Disordered" evidence="1">
    <location>
        <begin position="762"/>
        <end position="833"/>
    </location>
</feature>
<feature type="compositionally biased region" description="Basic and acidic residues" evidence="1">
    <location>
        <begin position="225"/>
        <end position="234"/>
    </location>
</feature>
<feature type="compositionally biased region" description="Polar residues" evidence="1">
    <location>
        <begin position="723"/>
        <end position="737"/>
    </location>
</feature>
<keyword evidence="3" id="KW-1185">Reference proteome</keyword>
<feature type="region of interest" description="Disordered" evidence="1">
    <location>
        <begin position="628"/>
        <end position="653"/>
    </location>
</feature>
<feature type="compositionally biased region" description="Basic residues" evidence="1">
    <location>
        <begin position="10"/>
        <end position="28"/>
    </location>
</feature>
<feature type="compositionally biased region" description="Low complexity" evidence="1">
    <location>
        <begin position="399"/>
        <end position="410"/>
    </location>
</feature>
<evidence type="ECO:0000313" key="3">
    <source>
        <dbReference type="Proteomes" id="UP001309876"/>
    </source>
</evidence>
<comment type="caution">
    <text evidence="2">The sequence shown here is derived from an EMBL/GenBank/DDBJ whole genome shotgun (WGS) entry which is preliminary data.</text>
</comment>
<feature type="region of interest" description="Disordered" evidence="1">
    <location>
        <begin position="1"/>
        <end position="51"/>
    </location>
</feature>
<protein>
    <submittedName>
        <fullName evidence="2">Uncharacterized protein</fullName>
    </submittedName>
</protein>
<feature type="compositionally biased region" description="Basic and acidic residues" evidence="1">
    <location>
        <begin position="350"/>
        <end position="363"/>
    </location>
</feature>
<proteinExistence type="predicted"/>
<sequence length="872" mass="96593">MANNEWTITSKKRRRHTSNTPAPRKRTRITTPNGELSRSASGRKSGQSTLTQVEFVKSSSFENENVAPELLLPIAEPSSEIVQRPVAVSTEAGGLQRDSTLTQLDFVKSLSAGAGNEIFGLNAGTTLEEPVSTRRRKSRVKRRSLKKQDSTLTQMDFFENTDTNTTSMFDDDKTVLQLHTESKISRPPFQSFGGAGDTVILETIDYMPPPARLKTVKPTAITDVARQEEPETQDHQPPQPRKKRKIADQQLDHGQHPRRSTRKVSRNTISDRPPLLVQDSTEFNSVGEDLPTLGQLAVGPSTPSRPKDRIPSSQTPESVKLSTTRRSERRRPLADLSANVQLSPRKFSAKSHELSGRKPDKKSPLHRKICILKVPPRALLPQSSKKDYIKDIWAVPLTSSSQGGSRNQSQPKQSDLREVDNNKSAYDTQKSLPDLDEIFRDPSRPAKRTTPSSNQIQDLPLPTEDMNAILELGELSSDESDLGSPVLNDTLYVADLNQRISSPTSKANNDEYRLKPLTHPNVVSHISPVRKDFASITNHGSPIVLSPLPVPRLVPSPMRRISQQNRHSALKNLSSGLTDDTTGTSKRVRITQVPLNDTAEYHKTSSSSSPLLPPAFVSGMQRSVYPASLPHPSQVSTQAPSTQAIFPTTPVHHGSRDAVVERITIEDSSSPQNLRSRAQQILDIEDGPSAHVSYDKDEHSQEEEDTITQTPTQKSRKDLLQHRMTTQSSPVILNATTRSQRDAELEIIALSSSYHTQLAQEHNLTDADPSQPYDTRGKLPQPRVDLDAAPESNDEIPSSSIASSDLLSPSPPRNLKRKYSPIPGFDNETQADFTQGGHVTAAYIHKGREQGWLPKNYTPRPYKAKNWKGKAT</sequence>
<feature type="compositionally biased region" description="Basic residues" evidence="1">
    <location>
        <begin position="862"/>
        <end position="872"/>
    </location>
</feature>
<feature type="region of interest" description="Disordered" evidence="1">
    <location>
        <begin position="685"/>
        <end position="737"/>
    </location>
</feature>
<feature type="region of interest" description="Disordered" evidence="1">
    <location>
        <begin position="225"/>
        <end position="368"/>
    </location>
</feature>
<name>A0AAN7Y6I6_9EURO</name>